<dbReference type="InterPro" id="IPR002182">
    <property type="entry name" value="NB-ARC"/>
</dbReference>
<proteinExistence type="inferred from homology"/>
<reference evidence="12 13" key="1">
    <citation type="journal article" date="2009" name="Nature">
        <title>The Sorghum bicolor genome and the diversification of grasses.</title>
        <authorList>
            <person name="Paterson A.H."/>
            <person name="Bowers J.E."/>
            <person name="Bruggmann R."/>
            <person name="Dubchak I."/>
            <person name="Grimwood J."/>
            <person name="Gundlach H."/>
            <person name="Haberer G."/>
            <person name="Hellsten U."/>
            <person name="Mitros T."/>
            <person name="Poliakov A."/>
            <person name="Schmutz J."/>
            <person name="Spannagl M."/>
            <person name="Tang H."/>
            <person name="Wang X."/>
            <person name="Wicker T."/>
            <person name="Bharti A.K."/>
            <person name="Chapman J."/>
            <person name="Feltus F.A."/>
            <person name="Gowik U."/>
            <person name="Grigoriev I.V."/>
            <person name="Lyons E."/>
            <person name="Maher C.A."/>
            <person name="Martis M."/>
            <person name="Narechania A."/>
            <person name="Otillar R.P."/>
            <person name="Penning B.W."/>
            <person name="Salamov A.A."/>
            <person name="Wang Y."/>
            <person name="Zhang L."/>
            <person name="Carpita N.C."/>
            <person name="Freeling M."/>
            <person name="Gingle A.R."/>
            <person name="Hash C.T."/>
            <person name="Keller B."/>
            <person name="Klein P."/>
            <person name="Kresovich S."/>
            <person name="McCann M.C."/>
            <person name="Ming R."/>
            <person name="Peterson D.G."/>
            <person name="Mehboob-ur-Rahman"/>
            <person name="Ware D."/>
            <person name="Westhoff P."/>
            <person name="Mayer K.F."/>
            <person name="Messing J."/>
            <person name="Rokhsar D.S."/>
        </authorList>
    </citation>
    <scope>NUCLEOTIDE SEQUENCE [LARGE SCALE GENOMIC DNA]</scope>
    <source>
        <strain evidence="13">cv. BTx623</strain>
    </source>
</reference>
<dbReference type="InParanoid" id="A0A1Z5R747"/>
<feature type="domain" description="NB-ARC" evidence="8">
    <location>
        <begin position="279"/>
        <end position="361"/>
    </location>
</feature>
<keyword evidence="4" id="KW-0547">Nucleotide-binding</keyword>
<dbReference type="Proteomes" id="UP000000768">
    <property type="component" value="Chromosome 8"/>
</dbReference>
<evidence type="ECO:0000256" key="1">
    <source>
        <dbReference type="ARBA" id="ARBA00008894"/>
    </source>
</evidence>
<dbReference type="GO" id="GO:0006952">
    <property type="term" value="P:defense response"/>
    <property type="evidence" value="ECO:0007669"/>
    <property type="project" value="UniProtKB-KW"/>
</dbReference>
<feature type="region of interest" description="Disordered" evidence="7">
    <location>
        <begin position="1205"/>
        <end position="1224"/>
    </location>
</feature>
<dbReference type="PANTHER" id="PTHR36766">
    <property type="entry name" value="PLANT BROAD-SPECTRUM MILDEW RESISTANCE PROTEIN RPW8"/>
    <property type="match status" value="1"/>
</dbReference>
<dbReference type="GO" id="GO:0051707">
    <property type="term" value="P:response to other organism"/>
    <property type="evidence" value="ECO:0007669"/>
    <property type="project" value="UniProtKB-ARBA"/>
</dbReference>
<dbReference type="SUPFAM" id="SSF52540">
    <property type="entry name" value="P-loop containing nucleoside triphosphate hydrolases"/>
    <property type="match status" value="1"/>
</dbReference>
<dbReference type="Gene3D" id="3.80.10.10">
    <property type="entry name" value="Ribonuclease Inhibitor"/>
    <property type="match status" value="3"/>
</dbReference>
<dbReference type="STRING" id="4558.A0A1Z5R747"/>
<evidence type="ECO:0000313" key="12">
    <source>
        <dbReference type="EMBL" id="OQU79594.1"/>
    </source>
</evidence>
<dbReference type="eggNOG" id="KOG4658">
    <property type="taxonomic scope" value="Eukaryota"/>
</dbReference>
<name>A0A1Z5R747_SORBI</name>
<reference evidence="13" key="2">
    <citation type="journal article" date="2018" name="Plant J.">
        <title>The Sorghum bicolor reference genome: improved assembly, gene annotations, a transcriptome atlas, and signatures of genome organization.</title>
        <authorList>
            <person name="McCormick R.F."/>
            <person name="Truong S.K."/>
            <person name="Sreedasyam A."/>
            <person name="Jenkins J."/>
            <person name="Shu S."/>
            <person name="Sims D."/>
            <person name="Kennedy M."/>
            <person name="Amirebrahimi M."/>
            <person name="Weers B.D."/>
            <person name="McKinley B."/>
            <person name="Mattison A."/>
            <person name="Morishige D.T."/>
            <person name="Grimwood J."/>
            <person name="Schmutz J."/>
            <person name="Mullet J.E."/>
        </authorList>
    </citation>
    <scope>NUCLEOTIDE SEQUENCE [LARGE SCALE GENOMIC DNA]</scope>
    <source>
        <strain evidence="13">cv. BTx623</strain>
    </source>
</reference>
<organism evidence="12 13">
    <name type="scientific">Sorghum bicolor</name>
    <name type="common">Sorghum</name>
    <name type="synonym">Sorghum vulgare</name>
    <dbReference type="NCBI Taxonomy" id="4558"/>
    <lineage>
        <taxon>Eukaryota</taxon>
        <taxon>Viridiplantae</taxon>
        <taxon>Streptophyta</taxon>
        <taxon>Embryophyta</taxon>
        <taxon>Tracheophyta</taxon>
        <taxon>Spermatophyta</taxon>
        <taxon>Magnoliopsida</taxon>
        <taxon>Liliopsida</taxon>
        <taxon>Poales</taxon>
        <taxon>Poaceae</taxon>
        <taxon>PACMAD clade</taxon>
        <taxon>Panicoideae</taxon>
        <taxon>Andropogonodae</taxon>
        <taxon>Andropogoneae</taxon>
        <taxon>Sorghinae</taxon>
        <taxon>Sorghum</taxon>
    </lineage>
</organism>
<dbReference type="Pfam" id="PF18052">
    <property type="entry name" value="Rx_N"/>
    <property type="match status" value="1"/>
</dbReference>
<keyword evidence="5" id="KW-0611">Plant defense</keyword>
<gene>
    <name evidence="12" type="ORF">SORBI_3008G167500</name>
</gene>
<evidence type="ECO:0000256" key="7">
    <source>
        <dbReference type="SAM" id="MobiDB-lite"/>
    </source>
</evidence>
<dbReference type="GO" id="GO:0043531">
    <property type="term" value="F:ADP binding"/>
    <property type="evidence" value="ECO:0007669"/>
    <property type="project" value="InterPro"/>
</dbReference>
<evidence type="ECO:0000259" key="10">
    <source>
        <dbReference type="Pfam" id="PF23559"/>
    </source>
</evidence>
<dbReference type="EMBL" id="CM000767">
    <property type="protein sequence ID" value="OQU79594.1"/>
    <property type="molecule type" value="Genomic_DNA"/>
</dbReference>
<dbReference type="InterPro" id="IPR058922">
    <property type="entry name" value="WHD_DRP"/>
</dbReference>
<comment type="similarity">
    <text evidence="1">Belongs to the disease resistance NB-LRR family.</text>
</comment>
<dbReference type="Pfam" id="PF00931">
    <property type="entry name" value="NB-ARC"/>
    <property type="match status" value="1"/>
</dbReference>
<dbReference type="Gene3D" id="3.40.50.300">
    <property type="entry name" value="P-loop containing nucleotide triphosphate hydrolases"/>
    <property type="match status" value="1"/>
</dbReference>
<accession>A0A1Z5R747</accession>
<keyword evidence="6" id="KW-0067">ATP-binding</keyword>
<dbReference type="Gramene" id="OQU79594">
    <property type="protein sequence ID" value="OQU79594"/>
    <property type="gene ID" value="SORBI_3008G167500"/>
</dbReference>
<dbReference type="OMA" id="DHEYSTT"/>
<dbReference type="InterPro" id="IPR032675">
    <property type="entry name" value="LRR_dom_sf"/>
</dbReference>
<feature type="domain" description="Disease resistance protein winged helix" evidence="10">
    <location>
        <begin position="516"/>
        <end position="587"/>
    </location>
</feature>
<evidence type="ECO:0000256" key="4">
    <source>
        <dbReference type="ARBA" id="ARBA00022741"/>
    </source>
</evidence>
<feature type="domain" description="R13L1/DRL21-like LRR repeat region" evidence="11">
    <location>
        <begin position="791"/>
        <end position="907"/>
    </location>
</feature>
<keyword evidence="3" id="KW-0677">Repeat</keyword>
<dbReference type="InterPro" id="IPR027417">
    <property type="entry name" value="P-loop_NTPase"/>
</dbReference>
<protein>
    <recommendedName>
        <fullName evidence="14">NB-ARC domain-containing protein</fullName>
    </recommendedName>
</protein>
<dbReference type="InterPro" id="IPR041118">
    <property type="entry name" value="Rx_N"/>
</dbReference>
<evidence type="ECO:0008006" key="14">
    <source>
        <dbReference type="Google" id="ProtNLM"/>
    </source>
</evidence>
<dbReference type="PRINTS" id="PR00364">
    <property type="entry name" value="DISEASERSIST"/>
</dbReference>
<dbReference type="Gene3D" id="1.20.5.4130">
    <property type="match status" value="1"/>
</dbReference>
<evidence type="ECO:0000256" key="2">
    <source>
        <dbReference type="ARBA" id="ARBA00022614"/>
    </source>
</evidence>
<keyword evidence="2" id="KW-0433">Leucine-rich repeat</keyword>
<evidence type="ECO:0000256" key="3">
    <source>
        <dbReference type="ARBA" id="ARBA00022737"/>
    </source>
</evidence>
<keyword evidence="13" id="KW-1185">Reference proteome</keyword>
<dbReference type="Pfam" id="PF23559">
    <property type="entry name" value="WHD_DRP"/>
    <property type="match status" value="1"/>
</dbReference>
<dbReference type="Pfam" id="PF25019">
    <property type="entry name" value="LRR_R13L1-DRL21"/>
    <property type="match status" value="1"/>
</dbReference>
<evidence type="ECO:0000256" key="6">
    <source>
        <dbReference type="ARBA" id="ARBA00022840"/>
    </source>
</evidence>
<dbReference type="GO" id="GO:0005524">
    <property type="term" value="F:ATP binding"/>
    <property type="evidence" value="ECO:0007669"/>
    <property type="project" value="UniProtKB-KW"/>
</dbReference>
<dbReference type="Gene3D" id="1.10.10.10">
    <property type="entry name" value="Winged helix-like DNA-binding domain superfamily/Winged helix DNA-binding domain"/>
    <property type="match status" value="1"/>
</dbReference>
<feature type="domain" description="Disease resistance N-terminal" evidence="9">
    <location>
        <begin position="13"/>
        <end position="95"/>
    </location>
</feature>
<dbReference type="PANTHER" id="PTHR36766:SF70">
    <property type="entry name" value="DISEASE RESISTANCE PROTEIN RGA4"/>
    <property type="match status" value="1"/>
</dbReference>
<evidence type="ECO:0000259" key="9">
    <source>
        <dbReference type="Pfam" id="PF18052"/>
    </source>
</evidence>
<evidence type="ECO:0000259" key="8">
    <source>
        <dbReference type="Pfam" id="PF00931"/>
    </source>
</evidence>
<evidence type="ECO:0000259" key="11">
    <source>
        <dbReference type="Pfam" id="PF25019"/>
    </source>
</evidence>
<sequence>MATAIVSAAFSLVGKALSPLTDGLLKDWAASVELGDNVEALEQELLAVQALLEHTIGKEIVDNSALKKMLLKLQDLGYDADDVLDELDYFRIQDELDGTFDAADKHAKGVTHNLAFNVRHTAKAVGKQIWLPSCFSSAASSEAKANPGVNRQKAKLNSRSCCNPIHTVGKCFPCSSPPSVPDDDKDDKVDHGIGMHNNSTQRNLTTNNIEPPKLRFNRVDASKRMQDIVKKLRLLRQDVSSIITTLGSNWSNVPNIAQSRPITTSESIEQKLYGRDHIMNSIIHVITKSEHSAEVLTVIPIVGPGGIGKTTLAQHIYHSGEVQQHFDVKVWTCVSLNFNVNKVLTEIKKYIPKVDGESSNATNYWMNGNTYHLLLPFQKSQVQGNIIIVTTRLPVQAQIMDKKKDQSIHLQGLENTEFEELFQKIIFGDDDKSRKDHTFLLQTGFKIASRLKGSPLAAKTVGRLLNTKLDLAHWTSILESKEWEHSNGTNDIMPALKLSFDHLPSRLHQCFSFCALFPQDYKFEREELINFWIGQEVLHSSNGENKRVEDIGLSHLTELVNYGFLENKGGMDGRTYYIIHDLLHELAQKVSSVECLRIDSSQSQISSLQVLPSIRHLSINIDDSSAKDRLTLKNYVQDFNTLGTRLKVEKLRTLMIFGEHHGCFVKAFGDSFRQAKSLRLVFLSRSSYDVKDLLHNFYCLIHLRYLRIESSRLYEATFPNKISRFYHMKVLDAKHCDIEVLPRDVTNLVKLRHLLVQDDTIHSSITEVGKLESLQELRRFVVKQDDQGFELRQIGHLKELCGSLHIGSLQNVLVLEEADEAKLMLKSRLHELILRWENIGQSINVSTLGDHVLERLQPSSNLQKLSITGHRGGTCPSWLGMNLSLSSLQSLCLNDVNWKTFPPIGDLWLVNVPREEISINIPEKSFGNLRRLELVNLSGLQKWVAHAPCQLFPYLEVLIIRDCSQLVELSFSHSACCRQQGKDAKDNLFSRLLELEIVSCPQLSSFPPIPWTEALCSIKIIGISSLTNLYCIKENKYSLEIEGKEDTNDSALWNVLAFDNLTRLEELRMFQCGPLPLRYLQMLSSLRTLKMYCSSNVFPLVEADSHVKYQFSVEELSIMEWNASGKELTQLLTYFPKLSDLHLWSSSKVTGLGVNVTAQPAPETPGPSSSAKVASEEAECGLLLLPPQLLELQISKCRDLSLLRSNPHDHSNEEDGGTGGRGGGLQRLTSLRRLEIWDCPKFLSAYSSYSSLSSSFPFPNSLEHLDINRAVGTEVLLPLSNLTSLSQGLLSLLAQGHLTTLSVFQTPNLFVDSDPSQVHEQEILSCSSKLQELRINDVAGFTTAAIHRSLIFSSLTKLDIFGYDKVKSITEEQEALLFVDSLEDVTFFDCSNLQFLTERLRTLHNLKRLYIDMCDCEAIHMLPKDGIPSSLEELYIRTCPELQSLPKDCLPDSLQKLVIRYCPAILSLPEVDDLPSSLRELDVSESGSEELRRQYRELINIIPIVKT</sequence>
<dbReference type="InterPro" id="IPR036388">
    <property type="entry name" value="WH-like_DNA-bd_sf"/>
</dbReference>
<dbReference type="SUPFAM" id="SSF52058">
    <property type="entry name" value="L domain-like"/>
    <property type="match status" value="2"/>
</dbReference>
<evidence type="ECO:0000313" key="13">
    <source>
        <dbReference type="Proteomes" id="UP000000768"/>
    </source>
</evidence>
<evidence type="ECO:0000256" key="5">
    <source>
        <dbReference type="ARBA" id="ARBA00022821"/>
    </source>
</evidence>
<dbReference type="InterPro" id="IPR056789">
    <property type="entry name" value="LRR_R13L1-DRL21"/>
</dbReference>